<reference evidence="1 2" key="1">
    <citation type="submission" date="2018-05" db="EMBL/GenBank/DDBJ databases">
        <title>Genomic Encyclopedia of Type Strains, Phase IV (KMG-IV): sequencing the most valuable type-strain genomes for metagenomic binning, comparative biology and taxonomic classification.</title>
        <authorList>
            <person name="Goeker M."/>
        </authorList>
    </citation>
    <scope>NUCLEOTIDE SEQUENCE [LARGE SCALE GENOMIC DNA]</scope>
    <source>
        <strain evidence="1 2">DSM 3183</strain>
    </source>
</reference>
<name>A0A2V3V2R2_9SPHN</name>
<sequence>MLRLAERDYGLTAKRIAAETGIPLSTVQSWKRSLAPAQMALGDFVAVCRIIPDHLTSLCLEPAGKQIVDDGSGDGLLHELLVETSGYAADHIERMADGTICHKDKAALAERARRIGNLAVKVGRS</sequence>
<dbReference type="AlphaFoldDB" id="A0A2V3V2R2"/>
<dbReference type="EMBL" id="QJJM01000006">
    <property type="protein sequence ID" value="PXW75957.1"/>
    <property type="molecule type" value="Genomic_DNA"/>
</dbReference>
<gene>
    <name evidence="1" type="ORF">C7451_106121</name>
</gene>
<evidence type="ECO:0000313" key="2">
    <source>
        <dbReference type="Proteomes" id="UP000248014"/>
    </source>
</evidence>
<comment type="caution">
    <text evidence="1">The sequence shown here is derived from an EMBL/GenBank/DDBJ whole genome shotgun (WGS) entry which is preliminary data.</text>
</comment>
<evidence type="ECO:0000313" key="1">
    <source>
        <dbReference type="EMBL" id="PXW75957.1"/>
    </source>
</evidence>
<dbReference type="Proteomes" id="UP000248014">
    <property type="component" value="Unassembled WGS sequence"/>
</dbReference>
<organism evidence="1 2">
    <name type="scientific">Blastomonas natatoria</name>
    <dbReference type="NCBI Taxonomy" id="34015"/>
    <lineage>
        <taxon>Bacteria</taxon>
        <taxon>Pseudomonadati</taxon>
        <taxon>Pseudomonadota</taxon>
        <taxon>Alphaproteobacteria</taxon>
        <taxon>Sphingomonadales</taxon>
        <taxon>Sphingomonadaceae</taxon>
        <taxon>Blastomonas</taxon>
    </lineage>
</organism>
<keyword evidence="2" id="KW-1185">Reference proteome</keyword>
<accession>A0A2V3V2R2</accession>
<protein>
    <submittedName>
        <fullName evidence="1">Uncharacterized protein</fullName>
    </submittedName>
</protein>
<proteinExistence type="predicted"/>